<evidence type="ECO:0000313" key="9">
    <source>
        <dbReference type="Proteomes" id="UP000773614"/>
    </source>
</evidence>
<feature type="domain" description="RmlD-like substrate binding" evidence="7">
    <location>
        <begin position="2"/>
        <end position="287"/>
    </location>
</feature>
<accession>A0A964T287</accession>
<dbReference type="EMBL" id="SPKJ01000009">
    <property type="protein sequence ID" value="MYZ47068.1"/>
    <property type="molecule type" value="Genomic_DNA"/>
</dbReference>
<evidence type="ECO:0000313" key="8">
    <source>
        <dbReference type="EMBL" id="MYZ47068.1"/>
    </source>
</evidence>
<dbReference type="InterPro" id="IPR029903">
    <property type="entry name" value="RmlD-like-bd"/>
</dbReference>
<evidence type="ECO:0000256" key="1">
    <source>
        <dbReference type="ARBA" id="ARBA00004781"/>
    </source>
</evidence>
<comment type="pathway">
    <text evidence="1 6">Carbohydrate biosynthesis; dTDP-L-rhamnose biosynthesis.</text>
</comment>
<comment type="cofactor">
    <cofactor evidence="6">
        <name>Mg(2+)</name>
        <dbReference type="ChEBI" id="CHEBI:18420"/>
    </cofactor>
    <text evidence="6">Binds 1 Mg(2+) ion per monomer.</text>
</comment>
<sequence>MLVAGRSGQLAHALAGSAAPPGWRIVCRGREDGFELTDPASMRAQIGALAPAAIVNTAAYTAVDRAETDADAAYAVNRDGPAALAELAAAAGVPLLHISTDYVFDGRKAEAYVETDPVCPVGVYGASKADGEEAVRQRLPAHLILRTSWVYSPFAGNFVKTMLKLAETREEVAVVADQRGCPTAACDLAAAILAVVDRIGTGAPMPYGTYHVAGSGETTWYDFARFVFACAAHRRKVPKVRPVTTADYPTPAVRPANSRLDCAKFERAFGLRLPAWQASVRQCVDVLTHEPCTSG</sequence>
<evidence type="ECO:0000256" key="5">
    <source>
        <dbReference type="ARBA" id="ARBA00048200"/>
    </source>
</evidence>
<evidence type="ECO:0000256" key="3">
    <source>
        <dbReference type="ARBA" id="ARBA00012929"/>
    </source>
</evidence>
<dbReference type="InterPro" id="IPR005913">
    <property type="entry name" value="dTDP_dehydrorham_reduct"/>
</dbReference>
<proteinExistence type="inferred from homology"/>
<dbReference type="InterPro" id="IPR036291">
    <property type="entry name" value="NAD(P)-bd_dom_sf"/>
</dbReference>
<evidence type="ECO:0000259" key="7">
    <source>
        <dbReference type="Pfam" id="PF04321"/>
    </source>
</evidence>
<gene>
    <name evidence="8" type="primary">rfbD</name>
    <name evidence="8" type="ORF">E4O86_05000</name>
</gene>
<dbReference type="CDD" id="cd05254">
    <property type="entry name" value="dTDP_HR_like_SDR_e"/>
    <property type="match status" value="1"/>
</dbReference>
<organism evidence="8 9">
    <name type="scientific">Propylenella binzhouense</name>
    <dbReference type="NCBI Taxonomy" id="2555902"/>
    <lineage>
        <taxon>Bacteria</taxon>
        <taxon>Pseudomonadati</taxon>
        <taxon>Pseudomonadota</taxon>
        <taxon>Alphaproteobacteria</taxon>
        <taxon>Hyphomicrobiales</taxon>
        <taxon>Propylenellaceae</taxon>
        <taxon>Propylenella</taxon>
    </lineage>
</organism>
<name>A0A964T287_9HYPH</name>
<comment type="catalytic activity">
    <reaction evidence="5 6">
        <text>dTDP-beta-L-rhamnose + NADP(+) = dTDP-4-dehydro-beta-L-rhamnose + NADPH + H(+)</text>
        <dbReference type="Rhea" id="RHEA:21796"/>
        <dbReference type="ChEBI" id="CHEBI:15378"/>
        <dbReference type="ChEBI" id="CHEBI:57510"/>
        <dbReference type="ChEBI" id="CHEBI:57783"/>
        <dbReference type="ChEBI" id="CHEBI:58349"/>
        <dbReference type="ChEBI" id="CHEBI:62830"/>
        <dbReference type="EC" id="1.1.1.133"/>
    </reaction>
</comment>
<keyword evidence="6 8" id="KW-0560">Oxidoreductase</keyword>
<evidence type="ECO:0000256" key="4">
    <source>
        <dbReference type="ARBA" id="ARBA00017099"/>
    </source>
</evidence>
<keyword evidence="6" id="KW-0521">NADP</keyword>
<dbReference type="PANTHER" id="PTHR10491">
    <property type="entry name" value="DTDP-4-DEHYDRORHAMNOSE REDUCTASE"/>
    <property type="match status" value="1"/>
</dbReference>
<dbReference type="Gene3D" id="3.40.50.720">
    <property type="entry name" value="NAD(P)-binding Rossmann-like Domain"/>
    <property type="match status" value="1"/>
</dbReference>
<comment type="similarity">
    <text evidence="2 6">Belongs to the dTDP-4-dehydrorhamnose reductase family.</text>
</comment>
<evidence type="ECO:0000256" key="6">
    <source>
        <dbReference type="RuleBase" id="RU364082"/>
    </source>
</evidence>
<dbReference type="OrthoDB" id="9803892at2"/>
<evidence type="ECO:0000256" key="2">
    <source>
        <dbReference type="ARBA" id="ARBA00010944"/>
    </source>
</evidence>
<keyword evidence="9" id="KW-1185">Reference proteome</keyword>
<dbReference type="EC" id="1.1.1.133" evidence="3 6"/>
<comment type="caution">
    <text evidence="8">The sequence shown here is derived from an EMBL/GenBank/DDBJ whole genome shotgun (WGS) entry which is preliminary data.</text>
</comment>
<reference evidence="8" key="1">
    <citation type="submission" date="2019-03" db="EMBL/GenBank/DDBJ databases">
        <title>Afifella sp. nov., isolated from activated sludge.</title>
        <authorList>
            <person name="Li Q."/>
            <person name="Liu Y."/>
        </authorList>
    </citation>
    <scope>NUCLEOTIDE SEQUENCE</scope>
    <source>
        <strain evidence="8">L72</strain>
    </source>
</reference>
<dbReference type="AlphaFoldDB" id="A0A964T287"/>
<dbReference type="Proteomes" id="UP000773614">
    <property type="component" value="Unassembled WGS sequence"/>
</dbReference>
<dbReference type="Pfam" id="PF04321">
    <property type="entry name" value="RmlD_sub_bind"/>
    <property type="match status" value="1"/>
</dbReference>
<dbReference type="GO" id="GO:0008831">
    <property type="term" value="F:dTDP-4-dehydrorhamnose reductase activity"/>
    <property type="evidence" value="ECO:0007669"/>
    <property type="project" value="UniProtKB-EC"/>
</dbReference>
<dbReference type="PANTHER" id="PTHR10491:SF4">
    <property type="entry name" value="METHIONINE ADENOSYLTRANSFERASE 2 SUBUNIT BETA"/>
    <property type="match status" value="1"/>
</dbReference>
<dbReference type="NCBIfam" id="TIGR01214">
    <property type="entry name" value="rmlD"/>
    <property type="match status" value="1"/>
</dbReference>
<dbReference type="SUPFAM" id="SSF51735">
    <property type="entry name" value="NAD(P)-binding Rossmann-fold domains"/>
    <property type="match status" value="1"/>
</dbReference>
<comment type="function">
    <text evidence="6">Catalyzes the reduction of dTDP-6-deoxy-L-lyxo-4-hexulose to yield dTDP-L-rhamnose.</text>
</comment>
<protein>
    <recommendedName>
        <fullName evidence="4 6">dTDP-4-dehydrorhamnose reductase</fullName>
        <ecNumber evidence="3 6">1.1.1.133</ecNumber>
    </recommendedName>
</protein>
<dbReference type="Gene3D" id="3.90.25.10">
    <property type="entry name" value="UDP-galactose 4-epimerase, domain 1"/>
    <property type="match status" value="1"/>
</dbReference>